<evidence type="ECO:0000256" key="5">
    <source>
        <dbReference type="SAM" id="SignalP"/>
    </source>
</evidence>
<dbReference type="PANTHER" id="PTHR40079:SF4">
    <property type="entry name" value="GH26 DOMAIN-CONTAINING PROTEIN-RELATED"/>
    <property type="match status" value="1"/>
</dbReference>
<keyword evidence="5" id="KW-0732">Signal</keyword>
<dbReference type="PROSITE" id="PS51318">
    <property type="entry name" value="TAT"/>
    <property type="match status" value="1"/>
</dbReference>
<dbReference type="Proteomes" id="UP001482520">
    <property type="component" value="Unassembled WGS sequence"/>
</dbReference>
<accession>A0ABV1NUJ1</accession>
<dbReference type="SUPFAM" id="SSF51445">
    <property type="entry name" value="(Trans)glycosidases"/>
    <property type="match status" value="1"/>
</dbReference>
<dbReference type="Gene3D" id="3.20.20.80">
    <property type="entry name" value="Glycosidases"/>
    <property type="match status" value="1"/>
</dbReference>
<evidence type="ECO:0000256" key="1">
    <source>
        <dbReference type="ARBA" id="ARBA00007754"/>
    </source>
</evidence>
<feature type="chain" id="PRO_5046160703" evidence="5">
    <location>
        <begin position="38"/>
        <end position="367"/>
    </location>
</feature>
<evidence type="ECO:0000313" key="7">
    <source>
        <dbReference type="EMBL" id="MEQ7846169.1"/>
    </source>
</evidence>
<dbReference type="InterPro" id="IPR006311">
    <property type="entry name" value="TAT_signal"/>
</dbReference>
<comment type="caution">
    <text evidence="7">The sequence shown here is derived from an EMBL/GenBank/DDBJ whole genome shotgun (WGS) entry which is preliminary data.</text>
</comment>
<feature type="signal peptide" evidence="5">
    <location>
        <begin position="1"/>
        <end position="37"/>
    </location>
</feature>
<comment type="similarity">
    <text evidence="1 4">Belongs to the glycosyl hydrolase 26 family.</text>
</comment>
<dbReference type="GO" id="GO:0016787">
    <property type="term" value="F:hydrolase activity"/>
    <property type="evidence" value="ECO:0007669"/>
    <property type="project" value="UniProtKB-KW"/>
</dbReference>
<evidence type="ECO:0000256" key="3">
    <source>
        <dbReference type="ARBA" id="ARBA00023295"/>
    </source>
</evidence>
<dbReference type="Pfam" id="PF02156">
    <property type="entry name" value="Glyco_hydro_26"/>
    <property type="match status" value="1"/>
</dbReference>
<dbReference type="InterPro" id="IPR017853">
    <property type="entry name" value="GH"/>
</dbReference>
<dbReference type="InterPro" id="IPR000805">
    <property type="entry name" value="Glyco_hydro_26"/>
</dbReference>
<proteinExistence type="inferred from homology"/>
<dbReference type="EMBL" id="JBEGDP010000002">
    <property type="protein sequence ID" value="MEQ7846169.1"/>
    <property type="molecule type" value="Genomic_DNA"/>
</dbReference>
<protein>
    <submittedName>
        <fullName evidence="7">Glycosyl hydrolase</fullName>
    </submittedName>
</protein>
<dbReference type="PANTHER" id="PTHR40079">
    <property type="entry name" value="MANNAN ENDO-1,4-BETA-MANNOSIDASE E-RELATED"/>
    <property type="match status" value="1"/>
</dbReference>
<dbReference type="RefSeq" id="WP_349803714.1">
    <property type="nucleotide sequence ID" value="NZ_JBEGDP010000002.1"/>
</dbReference>
<evidence type="ECO:0000313" key="8">
    <source>
        <dbReference type="Proteomes" id="UP001482520"/>
    </source>
</evidence>
<reference evidence="7 8" key="1">
    <citation type="submission" date="2024-02" db="EMBL/GenBank/DDBJ databases">
        <title>Full genome sequence of Nocardioides kribbensis.</title>
        <authorList>
            <person name="Poletto B.L."/>
            <person name="Silva G."/>
            <person name="Galante D."/>
            <person name="Campos K.R."/>
            <person name="Santos M.B.N."/>
            <person name="Sacchi C.T."/>
        </authorList>
    </citation>
    <scope>NUCLEOTIDE SEQUENCE [LARGE SCALE GENOMIC DNA]</scope>
    <source>
        <strain evidence="7 8">O4R</strain>
    </source>
</reference>
<evidence type="ECO:0000256" key="2">
    <source>
        <dbReference type="ARBA" id="ARBA00022801"/>
    </source>
</evidence>
<keyword evidence="2 4" id="KW-0378">Hydrolase</keyword>
<feature type="domain" description="GH26" evidence="6">
    <location>
        <begin position="67"/>
        <end position="361"/>
    </location>
</feature>
<keyword evidence="8" id="KW-1185">Reference proteome</keyword>
<evidence type="ECO:0000256" key="4">
    <source>
        <dbReference type="PROSITE-ProRule" id="PRU01100"/>
    </source>
</evidence>
<dbReference type="InterPro" id="IPR022790">
    <property type="entry name" value="GH26_dom"/>
</dbReference>
<keyword evidence="3 4" id="KW-0326">Glycosidase</keyword>
<sequence length="367" mass="39218">MSHLHPLPPRRGLRRALVATALAAVTTLGVGARPAVADAAPAPAAAASAAGPLAADTVDKPVTTALDRVSRTTRKARAKTLPARVFGLAVPGAPTELSEADALASSLGRRATQLTFYSSWHYAADFPTADARRVASTGAVPEVTWEPWDPAVGTPDQPAYSLDRIAGGAFDAYVTRWAQQVKAYGGPVAFRFAHEMNGSWYPWSEGVNGNTSGDYVAAWRRVVGIFRSVGATNALWTWTPNVPFPGSVALPGLYPGDRWVDRVGLDGYNWAGLIPSTSWQSFGEVFGPGLAQLTSLTAKPVFIGEVGCPEGVGDKAGWIRDMWAYLDQHREVRGLTWFHFQKEADWRITSSQASHDAFRAGVGAFAS</sequence>
<organism evidence="7 8">
    <name type="scientific">Nocardioides kribbensis</name>
    <dbReference type="NCBI Taxonomy" id="305517"/>
    <lineage>
        <taxon>Bacteria</taxon>
        <taxon>Bacillati</taxon>
        <taxon>Actinomycetota</taxon>
        <taxon>Actinomycetes</taxon>
        <taxon>Propionibacteriales</taxon>
        <taxon>Nocardioidaceae</taxon>
        <taxon>Nocardioides</taxon>
    </lineage>
</organism>
<name>A0ABV1NUJ1_9ACTN</name>
<gene>
    <name evidence="7" type="ORF">V6R90_02685</name>
</gene>
<dbReference type="PROSITE" id="PS51764">
    <property type="entry name" value="GH26"/>
    <property type="match status" value="1"/>
</dbReference>
<feature type="active site" description="Proton donor" evidence="4">
    <location>
        <position position="195"/>
    </location>
</feature>
<feature type="active site" description="Nucleophile" evidence="4">
    <location>
        <position position="305"/>
    </location>
</feature>
<evidence type="ECO:0000259" key="6">
    <source>
        <dbReference type="PROSITE" id="PS51764"/>
    </source>
</evidence>